<dbReference type="FunFam" id="1.20.1280.290:FF:000012">
    <property type="entry name" value="Vacuolar membrane PQ loop repeat protein"/>
    <property type="match status" value="1"/>
</dbReference>
<dbReference type="Pfam" id="PF04193">
    <property type="entry name" value="PQ-loop"/>
    <property type="match status" value="2"/>
</dbReference>
<evidence type="ECO:0000256" key="3">
    <source>
        <dbReference type="ARBA" id="ARBA00022989"/>
    </source>
</evidence>
<dbReference type="PANTHER" id="PTHR16201:SF44">
    <property type="entry name" value="SEVEN TRANSMEMBRANE PROTEIN 1"/>
    <property type="match status" value="1"/>
</dbReference>
<evidence type="ECO:0000256" key="7">
    <source>
        <dbReference type="SAM" id="Phobius"/>
    </source>
</evidence>
<comment type="catalytic activity">
    <reaction evidence="6">
        <text>L-histidine(out) + L-arginine(in) = L-histidine(in) + L-arginine(out)</text>
        <dbReference type="Rhea" id="RHEA:71063"/>
        <dbReference type="ChEBI" id="CHEBI:32682"/>
        <dbReference type="ChEBI" id="CHEBI:57595"/>
    </reaction>
</comment>
<gene>
    <name evidence="8" type="ORF">NLU13_0385</name>
</gene>
<feature type="transmembrane region" description="Helical" evidence="7">
    <location>
        <begin position="56"/>
        <end position="76"/>
    </location>
</feature>
<keyword evidence="2 7" id="KW-0812">Transmembrane</keyword>
<evidence type="ECO:0000256" key="4">
    <source>
        <dbReference type="ARBA" id="ARBA00023136"/>
    </source>
</evidence>
<feature type="transmembrane region" description="Helical" evidence="7">
    <location>
        <begin position="281"/>
        <end position="304"/>
    </location>
</feature>
<dbReference type="PANTHER" id="PTHR16201">
    <property type="entry name" value="SEVEN TRANSMEMBRANE PROTEIN 1-RELATED"/>
    <property type="match status" value="1"/>
</dbReference>
<comment type="subcellular location">
    <subcellularLocation>
        <location evidence="1">Membrane</location>
        <topology evidence="1">Multi-pass membrane protein</topology>
    </subcellularLocation>
</comment>
<name>A0AA39GRQ5_SARSR</name>
<keyword evidence="4 7" id="KW-0472">Membrane</keyword>
<keyword evidence="3 7" id="KW-1133">Transmembrane helix</keyword>
<evidence type="ECO:0000256" key="1">
    <source>
        <dbReference type="ARBA" id="ARBA00004141"/>
    </source>
</evidence>
<comment type="caution">
    <text evidence="8">The sequence shown here is derived from an EMBL/GenBank/DDBJ whole genome shotgun (WGS) entry which is preliminary data.</text>
</comment>
<dbReference type="FunFam" id="1.20.1280.290:FF:000009">
    <property type="entry name" value="PQ loop repeat family protein"/>
    <property type="match status" value="1"/>
</dbReference>
<comment type="similarity">
    <text evidence="5">Belongs to the laat-1 family.</text>
</comment>
<evidence type="ECO:0000256" key="5">
    <source>
        <dbReference type="ARBA" id="ARBA00038039"/>
    </source>
</evidence>
<feature type="transmembrane region" description="Helical" evidence="7">
    <location>
        <begin position="218"/>
        <end position="236"/>
    </location>
</feature>
<feature type="transmembrane region" description="Helical" evidence="7">
    <location>
        <begin position="82"/>
        <end position="103"/>
    </location>
</feature>
<evidence type="ECO:0000313" key="9">
    <source>
        <dbReference type="Proteomes" id="UP001175261"/>
    </source>
</evidence>
<sequence>MYPVVASALQAAAHAMPITKALSGIFGSISLTAWICLLLPQLVTNYKAKSADGLSMAFLIVWLLGDVTNLIGALLTHLAPTAIALACYFCIADVVLIAQCAYYNARNARRLSRLERHGSGEIDEDAPLLARRRSSSLGLPGSHRRHATHTESSIEPIRKVLTGEDETQDSRPWLHNSLSLLAVYLVGFLGWFVSYRAGAWDVTEPADPTDPTDMENPTQLIGMCLGYVSAVCYLCARIPQIIKNWQEKSCEGLALLFFMLSLTGNLTYGVSLVFYSQDKKYLITTIPWLLGSLGTIVEDCIIFVQFRLYDGNSKSTATLATTN</sequence>
<dbReference type="AlphaFoldDB" id="A0AA39GRQ5"/>
<protein>
    <recommendedName>
        <fullName evidence="10">Vacuolar membrane PQ loop repeat protein</fullName>
    </recommendedName>
</protein>
<accession>A0AA39GRQ5</accession>
<reference evidence="8" key="1">
    <citation type="submission" date="2022-10" db="EMBL/GenBank/DDBJ databases">
        <title>Determination and structural analysis of whole genome sequence of Sarocladium strictum F4-1.</title>
        <authorList>
            <person name="Hu L."/>
            <person name="Jiang Y."/>
        </authorList>
    </citation>
    <scope>NUCLEOTIDE SEQUENCE</scope>
    <source>
        <strain evidence="8">F4-1</strain>
    </source>
</reference>
<dbReference type="InterPro" id="IPR051415">
    <property type="entry name" value="LAAT-1"/>
</dbReference>
<dbReference type="InterPro" id="IPR006603">
    <property type="entry name" value="PQ-loop_rpt"/>
</dbReference>
<feature type="transmembrane region" description="Helical" evidence="7">
    <location>
        <begin position="252"/>
        <end position="275"/>
    </location>
</feature>
<dbReference type="Proteomes" id="UP001175261">
    <property type="component" value="Unassembled WGS sequence"/>
</dbReference>
<keyword evidence="9" id="KW-1185">Reference proteome</keyword>
<feature type="transmembrane region" description="Helical" evidence="7">
    <location>
        <begin position="25"/>
        <end position="44"/>
    </location>
</feature>
<dbReference type="GO" id="GO:0098852">
    <property type="term" value="C:lytic vacuole membrane"/>
    <property type="evidence" value="ECO:0007669"/>
    <property type="project" value="UniProtKB-ARBA"/>
</dbReference>
<evidence type="ECO:0000313" key="8">
    <source>
        <dbReference type="EMBL" id="KAK0390882.1"/>
    </source>
</evidence>
<evidence type="ECO:0000256" key="6">
    <source>
        <dbReference type="ARBA" id="ARBA00050768"/>
    </source>
</evidence>
<dbReference type="EMBL" id="JAPDFR010000001">
    <property type="protein sequence ID" value="KAK0390882.1"/>
    <property type="molecule type" value="Genomic_DNA"/>
</dbReference>
<dbReference type="SMART" id="SM00679">
    <property type="entry name" value="CTNS"/>
    <property type="match status" value="2"/>
</dbReference>
<dbReference type="Gene3D" id="1.20.1280.290">
    <property type="match status" value="2"/>
</dbReference>
<evidence type="ECO:0008006" key="10">
    <source>
        <dbReference type="Google" id="ProtNLM"/>
    </source>
</evidence>
<organism evidence="8 9">
    <name type="scientific">Sarocladium strictum</name>
    <name type="common">Black bundle disease fungus</name>
    <name type="synonym">Acremonium strictum</name>
    <dbReference type="NCBI Taxonomy" id="5046"/>
    <lineage>
        <taxon>Eukaryota</taxon>
        <taxon>Fungi</taxon>
        <taxon>Dikarya</taxon>
        <taxon>Ascomycota</taxon>
        <taxon>Pezizomycotina</taxon>
        <taxon>Sordariomycetes</taxon>
        <taxon>Hypocreomycetidae</taxon>
        <taxon>Hypocreales</taxon>
        <taxon>Sarocladiaceae</taxon>
        <taxon>Sarocladium</taxon>
    </lineage>
</organism>
<dbReference type="GO" id="GO:0034486">
    <property type="term" value="P:vacuolar transmembrane transport"/>
    <property type="evidence" value="ECO:0007669"/>
    <property type="project" value="UniProtKB-ARBA"/>
</dbReference>
<feature type="transmembrane region" description="Helical" evidence="7">
    <location>
        <begin position="178"/>
        <end position="198"/>
    </location>
</feature>
<evidence type="ECO:0000256" key="2">
    <source>
        <dbReference type="ARBA" id="ARBA00022692"/>
    </source>
</evidence>
<proteinExistence type="inferred from homology"/>
<dbReference type="GO" id="GO:0015174">
    <property type="term" value="F:basic amino acid transmembrane transporter activity"/>
    <property type="evidence" value="ECO:0007669"/>
    <property type="project" value="UniProtKB-ARBA"/>
</dbReference>